<dbReference type="eggNOG" id="COG2764">
    <property type="taxonomic scope" value="Bacteria"/>
</dbReference>
<dbReference type="AlphaFoldDB" id="A0A1S6QHJ3"/>
<dbReference type="CDD" id="cd06588">
    <property type="entry name" value="PhnB_like"/>
    <property type="match status" value="1"/>
</dbReference>
<evidence type="ECO:0000313" key="3">
    <source>
        <dbReference type="Proteomes" id="UP000030361"/>
    </source>
</evidence>
<dbReference type="InterPro" id="IPR028973">
    <property type="entry name" value="PhnB-like"/>
</dbReference>
<dbReference type="Proteomes" id="UP000030361">
    <property type="component" value="Chromosome"/>
</dbReference>
<dbReference type="RefSeq" id="WP_035166430.1">
    <property type="nucleotide sequence ID" value="NZ_CP018906.1"/>
</dbReference>
<protein>
    <submittedName>
        <fullName evidence="2">VOC family protein</fullName>
    </submittedName>
</protein>
<keyword evidence="3" id="KW-1185">Reference proteome</keyword>
<dbReference type="EMBL" id="CP018906">
    <property type="protein sequence ID" value="AQW21073.1"/>
    <property type="molecule type" value="Genomic_DNA"/>
</dbReference>
<reference evidence="2 3" key="1">
    <citation type="journal article" date="2015" name="Genome Announc.">
        <title>Genome Sequence of Lactobacillus curieae CCTCC M 2011381T, a Novel Producer of Gamma-aminobutyric Acid.</title>
        <authorList>
            <person name="Wang Y."/>
            <person name="Wang Y."/>
            <person name="Lang C."/>
            <person name="Wei D."/>
            <person name="Xu P."/>
            <person name="Xie J."/>
        </authorList>
    </citation>
    <scope>NUCLEOTIDE SEQUENCE [LARGE SCALE GENOMIC DNA]</scope>
    <source>
        <strain evidence="2 3">CCTCC M 2011381</strain>
    </source>
</reference>
<name>A0A1S6QHJ3_9LACO</name>
<dbReference type="PANTHER" id="PTHR33990">
    <property type="entry name" value="PROTEIN YJDN-RELATED"/>
    <property type="match status" value="1"/>
</dbReference>
<dbReference type="SUPFAM" id="SSF54593">
    <property type="entry name" value="Glyoxalase/Bleomycin resistance protein/Dihydroxybiphenyl dioxygenase"/>
    <property type="match status" value="1"/>
</dbReference>
<evidence type="ECO:0000313" key="2">
    <source>
        <dbReference type="EMBL" id="AQW21073.1"/>
    </source>
</evidence>
<gene>
    <name evidence="2" type="ORF">PL11_003615</name>
</gene>
<sequence length="136" mass="15484">MALNVYLYFDGDCKQAIDFYADVFDVADEDKRIMTYKDAPDFEGNPEDADRVIHSEIKINDMKILMSDVAKGTNLKHGNNFALLFNSKDESQIRNAYSRLADGGKVHLPLQESFFTALYANLTDKFGTSWQLTLEK</sequence>
<dbReference type="PANTHER" id="PTHR33990:SF1">
    <property type="entry name" value="PROTEIN YJDN"/>
    <property type="match status" value="1"/>
</dbReference>
<accession>A0A1S6QHJ3</accession>
<dbReference type="Gene3D" id="3.10.180.10">
    <property type="entry name" value="2,3-Dihydroxybiphenyl 1,2-Dioxygenase, domain 1"/>
    <property type="match status" value="1"/>
</dbReference>
<dbReference type="InterPro" id="IPR029068">
    <property type="entry name" value="Glyas_Bleomycin-R_OHBP_Dase"/>
</dbReference>
<organism evidence="2 3">
    <name type="scientific">Lentilactobacillus curieae</name>
    <dbReference type="NCBI Taxonomy" id="1138822"/>
    <lineage>
        <taxon>Bacteria</taxon>
        <taxon>Bacillati</taxon>
        <taxon>Bacillota</taxon>
        <taxon>Bacilli</taxon>
        <taxon>Lactobacillales</taxon>
        <taxon>Lactobacillaceae</taxon>
        <taxon>Lentilactobacillus</taxon>
    </lineage>
</organism>
<proteinExistence type="predicted"/>
<dbReference type="KEGG" id="lcu:PL11_003615"/>
<dbReference type="OrthoDB" id="9806473at2"/>
<evidence type="ECO:0000259" key="1">
    <source>
        <dbReference type="Pfam" id="PF06983"/>
    </source>
</evidence>
<feature type="domain" description="PhnB-like" evidence="1">
    <location>
        <begin position="5"/>
        <end position="133"/>
    </location>
</feature>
<dbReference type="Pfam" id="PF06983">
    <property type="entry name" value="3-dmu-9_3-mt"/>
    <property type="match status" value="1"/>
</dbReference>